<evidence type="ECO:0000313" key="2">
    <source>
        <dbReference type="Proteomes" id="UP001056120"/>
    </source>
</evidence>
<comment type="caution">
    <text evidence="1">The sequence shown here is derived from an EMBL/GenBank/DDBJ whole genome shotgun (WGS) entry which is preliminary data.</text>
</comment>
<name>A0ACB9GSC3_9ASTR</name>
<accession>A0ACB9GSC3</accession>
<evidence type="ECO:0000313" key="1">
    <source>
        <dbReference type="EMBL" id="KAI3786390.1"/>
    </source>
</evidence>
<organism evidence="1 2">
    <name type="scientific">Smallanthus sonchifolius</name>
    <dbReference type="NCBI Taxonomy" id="185202"/>
    <lineage>
        <taxon>Eukaryota</taxon>
        <taxon>Viridiplantae</taxon>
        <taxon>Streptophyta</taxon>
        <taxon>Embryophyta</taxon>
        <taxon>Tracheophyta</taxon>
        <taxon>Spermatophyta</taxon>
        <taxon>Magnoliopsida</taxon>
        <taxon>eudicotyledons</taxon>
        <taxon>Gunneridae</taxon>
        <taxon>Pentapetalae</taxon>
        <taxon>asterids</taxon>
        <taxon>campanulids</taxon>
        <taxon>Asterales</taxon>
        <taxon>Asteraceae</taxon>
        <taxon>Asteroideae</taxon>
        <taxon>Heliantheae alliance</taxon>
        <taxon>Millerieae</taxon>
        <taxon>Smallanthus</taxon>
    </lineage>
</organism>
<keyword evidence="2" id="KW-1185">Reference proteome</keyword>
<reference evidence="1 2" key="2">
    <citation type="journal article" date="2022" name="Mol. Ecol. Resour.">
        <title>The genomes of chicory, endive, great burdock and yacon provide insights into Asteraceae paleo-polyploidization history and plant inulin production.</title>
        <authorList>
            <person name="Fan W."/>
            <person name="Wang S."/>
            <person name="Wang H."/>
            <person name="Wang A."/>
            <person name="Jiang F."/>
            <person name="Liu H."/>
            <person name="Zhao H."/>
            <person name="Xu D."/>
            <person name="Zhang Y."/>
        </authorList>
    </citation>
    <scope>NUCLEOTIDE SEQUENCE [LARGE SCALE GENOMIC DNA]</scope>
    <source>
        <strain evidence="2">cv. Yunnan</strain>
        <tissue evidence="1">Leaves</tissue>
    </source>
</reference>
<protein>
    <submittedName>
        <fullName evidence="1">Uncharacterized protein</fullName>
    </submittedName>
</protein>
<dbReference type="EMBL" id="CM042030">
    <property type="protein sequence ID" value="KAI3786390.1"/>
    <property type="molecule type" value="Genomic_DNA"/>
</dbReference>
<dbReference type="Proteomes" id="UP001056120">
    <property type="component" value="Linkage Group LG13"/>
</dbReference>
<reference evidence="2" key="1">
    <citation type="journal article" date="2022" name="Mol. Ecol. Resour.">
        <title>The genomes of chicory, endive, great burdock and yacon provide insights into Asteraceae palaeo-polyploidization history and plant inulin production.</title>
        <authorList>
            <person name="Fan W."/>
            <person name="Wang S."/>
            <person name="Wang H."/>
            <person name="Wang A."/>
            <person name="Jiang F."/>
            <person name="Liu H."/>
            <person name="Zhao H."/>
            <person name="Xu D."/>
            <person name="Zhang Y."/>
        </authorList>
    </citation>
    <scope>NUCLEOTIDE SEQUENCE [LARGE SCALE GENOMIC DNA]</scope>
    <source>
        <strain evidence="2">cv. Yunnan</strain>
    </source>
</reference>
<gene>
    <name evidence="1" type="ORF">L1987_40032</name>
</gene>
<proteinExistence type="predicted"/>
<sequence length="330" mass="37096">MVKKMTRSSSSSDDLVSKNLLANPDCGKCTFSNHEINILKSGGCFPISTVFRAFDPKTRSDFTSGSWVCFPSFPFTIGFSYPFPAFTTEFFEKTVLAPPTPDTAKRIAFFYRLEPIERTFKFKTPPLRSVRKSSSKFALDDIDIMVSKGKTIKRKTSQLALPAPKPEVPKPESSTPRSKLPVKKKRKPADAAEVAIFECRDYADAHKKLHALGHLALEQITKFHESVAKEAEEGKQMICNLQKIATTKNKKLADVTKELSRVKAELQDAYAQHAQDLDESHEQAKTSATISKFQARIKMAKEADDKDFERANWDVQEWKRLVAKLGGEPV</sequence>